<comment type="caution">
    <text evidence="1">The sequence shown here is derived from an EMBL/GenBank/DDBJ whole genome shotgun (WGS) entry which is preliminary data.</text>
</comment>
<dbReference type="Proteomes" id="UP001303046">
    <property type="component" value="Unassembled WGS sequence"/>
</dbReference>
<keyword evidence="2" id="KW-1185">Reference proteome</keyword>
<reference evidence="1 2" key="1">
    <citation type="submission" date="2023-08" db="EMBL/GenBank/DDBJ databases">
        <title>A Necator americanus chromosomal reference genome.</title>
        <authorList>
            <person name="Ilik V."/>
            <person name="Petrzelkova K.J."/>
            <person name="Pardy F."/>
            <person name="Fuh T."/>
            <person name="Niatou-Singa F.S."/>
            <person name="Gouil Q."/>
            <person name="Baker L."/>
            <person name="Ritchie M.E."/>
            <person name="Jex A.R."/>
            <person name="Gazzola D."/>
            <person name="Li H."/>
            <person name="Toshio Fujiwara R."/>
            <person name="Zhan B."/>
            <person name="Aroian R.V."/>
            <person name="Pafco B."/>
            <person name="Schwarz E.M."/>
        </authorList>
    </citation>
    <scope>NUCLEOTIDE SEQUENCE [LARGE SCALE GENOMIC DNA]</scope>
    <source>
        <strain evidence="1 2">Aroian</strain>
        <tissue evidence="1">Whole animal</tissue>
    </source>
</reference>
<evidence type="ECO:0000313" key="1">
    <source>
        <dbReference type="EMBL" id="KAK6760589.1"/>
    </source>
</evidence>
<organism evidence="1 2">
    <name type="scientific">Necator americanus</name>
    <name type="common">Human hookworm</name>
    <dbReference type="NCBI Taxonomy" id="51031"/>
    <lineage>
        <taxon>Eukaryota</taxon>
        <taxon>Metazoa</taxon>
        <taxon>Ecdysozoa</taxon>
        <taxon>Nematoda</taxon>
        <taxon>Chromadorea</taxon>
        <taxon>Rhabditida</taxon>
        <taxon>Rhabditina</taxon>
        <taxon>Rhabditomorpha</taxon>
        <taxon>Strongyloidea</taxon>
        <taxon>Ancylostomatidae</taxon>
        <taxon>Bunostominae</taxon>
        <taxon>Necator</taxon>
    </lineage>
</organism>
<protein>
    <recommendedName>
        <fullName evidence="3">Reverse transcriptase domain-containing protein</fullName>
    </recommendedName>
</protein>
<gene>
    <name evidence="1" type="primary">Necator_chrX.g22046</name>
    <name evidence="1" type="ORF">RB195_021885</name>
</gene>
<dbReference type="EMBL" id="JAVFWL010000006">
    <property type="protein sequence ID" value="KAK6760589.1"/>
    <property type="molecule type" value="Genomic_DNA"/>
</dbReference>
<evidence type="ECO:0008006" key="3">
    <source>
        <dbReference type="Google" id="ProtNLM"/>
    </source>
</evidence>
<evidence type="ECO:0000313" key="2">
    <source>
        <dbReference type="Proteomes" id="UP001303046"/>
    </source>
</evidence>
<name>A0ABR1ED30_NECAM</name>
<sequence>MLPARRDPAFTKCDQALECTPRECTSYFTCTVIWQKLTLQKGAVVQHHTEAHIVKGRMLGGNTESLVANIRLVTLKCRSLSNELKIRKFVSSPGDTNQRTTAAVRTPTGCATPFKVETGVRQPAVVGPILFNVAVDDIMWRTIEQCTAVFLLAPSACPLVDLEHADDIVIFALSSVKLHVVCLVSKLAAAYELGPRPDKCKQIWVSSRSSTRIRVDRKSVELADGLCYLDYIW</sequence>
<accession>A0ABR1ED30</accession>
<proteinExistence type="predicted"/>